<dbReference type="STRING" id="57577.A0A2K3M7N3"/>
<dbReference type="AlphaFoldDB" id="A0A2K3M7N3"/>
<protein>
    <submittedName>
        <fullName evidence="2">Ribonuclease H</fullName>
    </submittedName>
</protein>
<dbReference type="InterPro" id="IPR026960">
    <property type="entry name" value="RVT-Znf"/>
</dbReference>
<evidence type="ECO:0000313" key="3">
    <source>
        <dbReference type="Proteomes" id="UP000236291"/>
    </source>
</evidence>
<name>A0A2K3M7N3_TRIPR</name>
<dbReference type="EMBL" id="ASHM01052184">
    <property type="protein sequence ID" value="PNX86811.1"/>
    <property type="molecule type" value="Genomic_DNA"/>
</dbReference>
<feature type="domain" description="Reverse transcriptase zinc-binding" evidence="1">
    <location>
        <begin position="185"/>
        <end position="271"/>
    </location>
</feature>
<evidence type="ECO:0000313" key="2">
    <source>
        <dbReference type="EMBL" id="PNX86811.1"/>
    </source>
</evidence>
<proteinExistence type="predicted"/>
<organism evidence="2 3">
    <name type="scientific">Trifolium pratense</name>
    <name type="common">Red clover</name>
    <dbReference type="NCBI Taxonomy" id="57577"/>
    <lineage>
        <taxon>Eukaryota</taxon>
        <taxon>Viridiplantae</taxon>
        <taxon>Streptophyta</taxon>
        <taxon>Embryophyta</taxon>
        <taxon>Tracheophyta</taxon>
        <taxon>Spermatophyta</taxon>
        <taxon>Magnoliopsida</taxon>
        <taxon>eudicotyledons</taxon>
        <taxon>Gunneridae</taxon>
        <taxon>Pentapetalae</taxon>
        <taxon>rosids</taxon>
        <taxon>fabids</taxon>
        <taxon>Fabales</taxon>
        <taxon>Fabaceae</taxon>
        <taxon>Papilionoideae</taxon>
        <taxon>50 kb inversion clade</taxon>
        <taxon>NPAAA clade</taxon>
        <taxon>Hologalegina</taxon>
        <taxon>IRL clade</taxon>
        <taxon>Trifolieae</taxon>
        <taxon>Trifolium</taxon>
    </lineage>
</organism>
<dbReference type="Proteomes" id="UP000236291">
    <property type="component" value="Unassembled WGS sequence"/>
</dbReference>
<sequence>MMCLQFPHRVPDLNLVSSVVSLLKWRGINEKDAVWFDLLCHRYGFLPSTFLSRETTTYDSKASLWWRDVVSVGETMMPGWFRSNTSCVVGNGSDISFWNTKWCGNTPFGDLFPNLYARDFWQHSLISDRMISSRDGLIWRWDWRDALTQSEEYDFTKLKELLLDVNLNPNSADRWRWIIGSAGSFSVNSYYNFLVQLGAVEDINSSLLLAFKNLWKNDVPLKVSVFGWRLLLQKLPTRAALVSKGIITNPHESSCAFCFRHVESCSHLFLQFFSNGVEGNIQMDGM</sequence>
<reference evidence="2 3" key="1">
    <citation type="journal article" date="2014" name="Am. J. Bot.">
        <title>Genome assembly and annotation for red clover (Trifolium pratense; Fabaceae).</title>
        <authorList>
            <person name="Istvanek J."/>
            <person name="Jaros M."/>
            <person name="Krenek A."/>
            <person name="Repkova J."/>
        </authorList>
    </citation>
    <scope>NUCLEOTIDE SEQUENCE [LARGE SCALE GENOMIC DNA]</scope>
    <source>
        <strain evidence="3">cv. Tatra</strain>
        <tissue evidence="2">Young leaves</tissue>
    </source>
</reference>
<evidence type="ECO:0000259" key="1">
    <source>
        <dbReference type="Pfam" id="PF13966"/>
    </source>
</evidence>
<comment type="caution">
    <text evidence="2">The sequence shown here is derived from an EMBL/GenBank/DDBJ whole genome shotgun (WGS) entry which is preliminary data.</text>
</comment>
<dbReference type="Pfam" id="PF13966">
    <property type="entry name" value="zf-RVT"/>
    <property type="match status" value="1"/>
</dbReference>
<reference evidence="2 3" key="2">
    <citation type="journal article" date="2017" name="Front. Plant Sci.">
        <title>Gene Classification and Mining of Molecular Markers Useful in Red Clover (Trifolium pratense) Breeding.</title>
        <authorList>
            <person name="Istvanek J."/>
            <person name="Dluhosova J."/>
            <person name="Dluhos P."/>
            <person name="Patkova L."/>
            <person name="Nedelnik J."/>
            <person name="Repkova J."/>
        </authorList>
    </citation>
    <scope>NUCLEOTIDE SEQUENCE [LARGE SCALE GENOMIC DNA]</scope>
    <source>
        <strain evidence="3">cv. Tatra</strain>
        <tissue evidence="2">Young leaves</tissue>
    </source>
</reference>
<dbReference type="PANTHER" id="PTHR36617:SF5">
    <property type="entry name" value="OS05G0421675 PROTEIN"/>
    <property type="match status" value="1"/>
</dbReference>
<gene>
    <name evidence="2" type="ORF">L195_g042893</name>
</gene>
<accession>A0A2K3M7N3</accession>
<dbReference type="PANTHER" id="PTHR36617">
    <property type="entry name" value="PROTEIN, PUTATIVE-RELATED"/>
    <property type="match status" value="1"/>
</dbReference>